<dbReference type="NCBIfam" id="TIGR00803">
    <property type="entry name" value="nst"/>
    <property type="match status" value="1"/>
</dbReference>
<dbReference type="SUPFAM" id="SSF103481">
    <property type="entry name" value="Multidrug resistance efflux transporter EmrE"/>
    <property type="match status" value="1"/>
</dbReference>
<keyword evidence="4 5" id="KW-0472">Membrane</keyword>
<evidence type="ECO:0000256" key="2">
    <source>
        <dbReference type="ARBA" id="ARBA00022692"/>
    </source>
</evidence>
<dbReference type="GO" id="GO:0000139">
    <property type="term" value="C:Golgi membrane"/>
    <property type="evidence" value="ECO:0007669"/>
    <property type="project" value="InterPro"/>
</dbReference>
<dbReference type="PANTHER" id="PTHR10231">
    <property type="entry name" value="NUCLEOTIDE-SUGAR TRANSMEMBRANE TRANSPORTER"/>
    <property type="match status" value="1"/>
</dbReference>
<sequence>MGAAPSKQLLSGGLFGLYVGVNLSNLLLAAASQRQQTKYINSTAVALSEVIKGITSVMSIAATEKNLKTAAAVVLQTLLKDPVELAKVAIPATLYTIQNNVIYAALSHLDAVTFQITYQLKIVASLISTRLLLGGRVSRARWASIVLLTAGVILVQLSMLNGSDAQDSSEWSKNHLVGLLGVLLACGCSGLAGAVMEALLKSKEVPISKRNLQVAAVSLLLQAVHIVTNDFSKIAADGFFQGYTPVVWSMVVLDSVGGLLVSFLLKYTTSALKNFGAPIGIIANCLVSRYVNAKAERKPVNRKFVAGTSLVLLALGMYTTSS</sequence>
<feature type="transmembrane region" description="Helical" evidence="5">
    <location>
        <begin position="12"/>
        <end position="31"/>
    </location>
</feature>
<organism evidence="6 7">
    <name type="scientific">Prymnesium parvum</name>
    <name type="common">Toxic golden alga</name>
    <dbReference type="NCBI Taxonomy" id="97485"/>
    <lineage>
        <taxon>Eukaryota</taxon>
        <taxon>Haptista</taxon>
        <taxon>Haptophyta</taxon>
        <taxon>Prymnesiophyceae</taxon>
        <taxon>Prymnesiales</taxon>
        <taxon>Prymnesiaceae</taxon>
        <taxon>Prymnesium</taxon>
    </lineage>
</organism>
<comment type="subcellular location">
    <subcellularLocation>
        <location evidence="1">Membrane</location>
        <topology evidence="1">Multi-pass membrane protein</topology>
    </subcellularLocation>
</comment>
<dbReference type="PIRSF" id="PIRSF005799">
    <property type="entry name" value="UDP-gal_transpt"/>
    <property type="match status" value="1"/>
</dbReference>
<feature type="transmembrane region" description="Helical" evidence="5">
    <location>
        <begin position="304"/>
        <end position="321"/>
    </location>
</feature>
<gene>
    <name evidence="6" type="ORF">AB1Y20_015751</name>
</gene>
<protein>
    <submittedName>
        <fullName evidence="6">Uncharacterized protein</fullName>
    </submittedName>
</protein>
<feature type="transmembrane region" description="Helical" evidence="5">
    <location>
        <begin position="140"/>
        <end position="159"/>
    </location>
</feature>
<reference evidence="6 7" key="1">
    <citation type="journal article" date="2024" name="Science">
        <title>Giant polyketide synthase enzymes in the biosynthesis of giant marine polyether toxins.</title>
        <authorList>
            <person name="Fallon T.R."/>
            <person name="Shende V.V."/>
            <person name="Wierzbicki I.H."/>
            <person name="Pendleton A.L."/>
            <person name="Watervoot N.F."/>
            <person name="Auber R.P."/>
            <person name="Gonzalez D.J."/>
            <person name="Wisecaver J.H."/>
            <person name="Moore B.S."/>
        </authorList>
    </citation>
    <scope>NUCLEOTIDE SEQUENCE [LARGE SCALE GENOMIC DNA]</scope>
    <source>
        <strain evidence="6 7">12B1</strain>
    </source>
</reference>
<dbReference type="InterPro" id="IPR007271">
    <property type="entry name" value="Nuc_sug_transpt"/>
</dbReference>
<accession>A0AB34K1C1</accession>
<evidence type="ECO:0000313" key="6">
    <source>
        <dbReference type="EMBL" id="KAL1527068.1"/>
    </source>
</evidence>
<dbReference type="AlphaFoldDB" id="A0AB34K1C1"/>
<evidence type="ECO:0000256" key="5">
    <source>
        <dbReference type="SAM" id="Phobius"/>
    </source>
</evidence>
<evidence type="ECO:0000256" key="4">
    <source>
        <dbReference type="ARBA" id="ARBA00023136"/>
    </source>
</evidence>
<dbReference type="InterPro" id="IPR037185">
    <property type="entry name" value="EmrE-like"/>
</dbReference>
<keyword evidence="2 5" id="KW-0812">Transmembrane</keyword>
<proteinExistence type="predicted"/>
<feature type="transmembrane region" description="Helical" evidence="5">
    <location>
        <begin position="212"/>
        <end position="228"/>
    </location>
</feature>
<keyword evidence="3 5" id="KW-1133">Transmembrane helix</keyword>
<comment type="caution">
    <text evidence="6">The sequence shown here is derived from an EMBL/GenBank/DDBJ whole genome shotgun (WGS) entry which is preliminary data.</text>
</comment>
<evidence type="ECO:0000256" key="1">
    <source>
        <dbReference type="ARBA" id="ARBA00004141"/>
    </source>
</evidence>
<dbReference type="EMBL" id="JBGBPQ010000003">
    <property type="protein sequence ID" value="KAL1527068.1"/>
    <property type="molecule type" value="Genomic_DNA"/>
</dbReference>
<dbReference type="Pfam" id="PF04142">
    <property type="entry name" value="Nuc_sug_transp"/>
    <property type="match status" value="1"/>
</dbReference>
<feature type="transmembrane region" description="Helical" evidence="5">
    <location>
        <begin position="248"/>
        <end position="265"/>
    </location>
</feature>
<keyword evidence="7" id="KW-1185">Reference proteome</keyword>
<evidence type="ECO:0000256" key="3">
    <source>
        <dbReference type="ARBA" id="ARBA00022989"/>
    </source>
</evidence>
<feature type="transmembrane region" description="Helical" evidence="5">
    <location>
        <begin position="179"/>
        <end position="200"/>
    </location>
</feature>
<dbReference type="GO" id="GO:0015165">
    <property type="term" value="F:pyrimidine nucleotide-sugar transmembrane transporter activity"/>
    <property type="evidence" value="ECO:0007669"/>
    <property type="project" value="InterPro"/>
</dbReference>
<name>A0AB34K1C1_PRYPA</name>
<dbReference type="Proteomes" id="UP001515480">
    <property type="component" value="Unassembled WGS sequence"/>
</dbReference>
<evidence type="ECO:0000313" key="7">
    <source>
        <dbReference type="Proteomes" id="UP001515480"/>
    </source>
</evidence>